<keyword evidence="1" id="KW-0472">Membrane</keyword>
<reference evidence="2 3" key="1">
    <citation type="submission" date="2018-08" db="EMBL/GenBank/DDBJ databases">
        <title>Genomic Encyclopedia of Archaeal and Bacterial Type Strains, Phase II (KMG-II): from individual species to whole genera.</title>
        <authorList>
            <person name="Goeker M."/>
        </authorList>
    </citation>
    <scope>NUCLEOTIDE SEQUENCE [LARGE SCALE GENOMIC DNA]</scope>
    <source>
        <strain evidence="2 3">DSM 100880</strain>
    </source>
</reference>
<keyword evidence="3" id="KW-1185">Reference proteome</keyword>
<feature type="transmembrane region" description="Helical" evidence="1">
    <location>
        <begin position="362"/>
        <end position="391"/>
    </location>
</feature>
<accession>A0A3E0EJ10</accession>
<evidence type="ECO:0000313" key="3">
    <source>
        <dbReference type="Proteomes" id="UP000257136"/>
    </source>
</evidence>
<dbReference type="OrthoDB" id="1495915at2"/>
<dbReference type="Proteomes" id="UP000257136">
    <property type="component" value="Unassembled WGS sequence"/>
</dbReference>
<keyword evidence="1" id="KW-0812">Transmembrane</keyword>
<dbReference type="AlphaFoldDB" id="A0A3E0EJ10"/>
<feature type="transmembrane region" description="Helical" evidence="1">
    <location>
        <begin position="249"/>
        <end position="269"/>
    </location>
</feature>
<evidence type="ECO:0000313" key="2">
    <source>
        <dbReference type="EMBL" id="REG98244.1"/>
    </source>
</evidence>
<gene>
    <name evidence="2" type="ORF">C8P67_107171</name>
</gene>
<feature type="transmembrane region" description="Helical" evidence="1">
    <location>
        <begin position="16"/>
        <end position="33"/>
    </location>
</feature>
<dbReference type="EMBL" id="QUNI01000007">
    <property type="protein sequence ID" value="REG98244.1"/>
    <property type="molecule type" value="Genomic_DNA"/>
</dbReference>
<feature type="transmembrane region" description="Helical" evidence="1">
    <location>
        <begin position="39"/>
        <end position="59"/>
    </location>
</feature>
<evidence type="ECO:0008006" key="4">
    <source>
        <dbReference type="Google" id="ProtNLM"/>
    </source>
</evidence>
<sequence>MEETISKIHGKYDKKISLLIAILLILSAGVIFLKNVFTNVINLVLIFLFLFFCISKIRYNDGLFNFSRNGGKKIFVITVFIIIHFCFLFLLRGDNDKPTFTIFWYIAFIFCLFLSKPILDLAVKYFATIVLWIVIFALLNYIVSLLGISLPYITFMASTRDTTYYIYPGTVRLHGQNYDVFGREAFRLSGIFPEPSMFGLVCTFVIYSKAFINNKFKNAIIVIGVILSMSMGAIITLCGYVFFELKSTRQKIFVFLSISIILLLAFVSLPQEIVARFVLDKFSGDALEARTTLDFSGFYNNYLDHISISQLLIGEGVSVLDNYDFIVSDYRGLFIKFGSLGIGLYFLWLWSNIKKSSWNNTFLVAFIFLIIFLHRSWFLLSFIFMFFIYYISFAQNKIKSNKIYL</sequence>
<feature type="transmembrane region" description="Helical" evidence="1">
    <location>
        <begin position="219"/>
        <end position="243"/>
    </location>
</feature>
<evidence type="ECO:0000256" key="1">
    <source>
        <dbReference type="SAM" id="Phobius"/>
    </source>
</evidence>
<keyword evidence="1" id="KW-1133">Transmembrane helix</keyword>
<dbReference type="RefSeq" id="WP_115813706.1">
    <property type="nucleotide sequence ID" value="NZ_QUNI01000007.1"/>
</dbReference>
<comment type="caution">
    <text evidence="2">The sequence shown here is derived from an EMBL/GenBank/DDBJ whole genome shotgun (WGS) entry which is preliminary data.</text>
</comment>
<feature type="transmembrane region" description="Helical" evidence="1">
    <location>
        <begin position="333"/>
        <end position="350"/>
    </location>
</feature>
<feature type="transmembrane region" description="Helical" evidence="1">
    <location>
        <begin position="126"/>
        <end position="153"/>
    </location>
</feature>
<proteinExistence type="predicted"/>
<protein>
    <recommendedName>
        <fullName evidence="4">O-antigen ligase-like membrane protein</fullName>
    </recommendedName>
</protein>
<organism evidence="2 3">
    <name type="scientific">Flavobacterium aquicola</name>
    <dbReference type="NCBI Taxonomy" id="1682742"/>
    <lineage>
        <taxon>Bacteria</taxon>
        <taxon>Pseudomonadati</taxon>
        <taxon>Bacteroidota</taxon>
        <taxon>Flavobacteriia</taxon>
        <taxon>Flavobacteriales</taxon>
        <taxon>Flavobacteriaceae</taxon>
        <taxon>Flavobacterium</taxon>
    </lineage>
</organism>
<feature type="transmembrane region" description="Helical" evidence="1">
    <location>
        <begin position="102"/>
        <end position="119"/>
    </location>
</feature>
<name>A0A3E0EJ10_9FLAO</name>
<feature type="transmembrane region" description="Helical" evidence="1">
    <location>
        <begin position="71"/>
        <end position="90"/>
    </location>
</feature>